<sequence length="195" mass="21313">MRPLTRVVLAGEGGQGVQAVAEILAEAAYNEGKQALYIPNFGLEQRGGVSVAFIQVGDKRIGAPKFPKGDVVVALSGRAVLRTHQYSGPNTIYVYDSSFKLEHDDLPPEARRILSIPALEKAKELHPRVFNIVVMGAVLGFTDIVSYEAAKEALEKQLGYKFQKDPGLRDLNYRALDAGIELAREASKGEEVRYA</sequence>
<feature type="domain" description="Pyruvate/ketoisovalerate oxidoreductase catalytic" evidence="2">
    <location>
        <begin position="13"/>
        <end position="181"/>
    </location>
</feature>
<evidence type="ECO:0000313" key="3">
    <source>
        <dbReference type="EMBL" id="ADI00849.1"/>
    </source>
</evidence>
<dbReference type="EMBL" id="CP002048">
    <property type="protein sequence ID" value="ADI00849.1"/>
    <property type="molecule type" value="Genomic_DNA"/>
</dbReference>
<dbReference type="Pfam" id="PF01558">
    <property type="entry name" value="POR"/>
    <property type="match status" value="1"/>
</dbReference>
<dbReference type="PANTHER" id="PTHR42730:SF1">
    <property type="entry name" value="2-OXOGLUTARATE SYNTHASE SUBUNIT KORC"/>
    <property type="match status" value="1"/>
</dbReference>
<dbReference type="InterPro" id="IPR002869">
    <property type="entry name" value="Pyrv_flavodox_OxRed_cen"/>
</dbReference>
<name>D7CII4_SYNLT</name>
<reference evidence="4" key="1">
    <citation type="journal article" date="2010" name="Stand. Genomic Sci.">
        <title>Complete genome sequence of Syntrophothermus lipocalidus type strain (TGB-C1T).</title>
        <authorList>
            <consortium name="US DOE Joint Genome Institute (JGI-PGF)"/>
            <person name="Djao O."/>
            <person name="Zhang X."/>
            <person name="Lucas S."/>
            <person name="Lapidus A."/>
            <person name="Glavina Del Rio T."/>
            <person name="Nolan M."/>
            <person name="Tice H."/>
            <person name="Cheng J."/>
            <person name="Han C."/>
            <person name="Tapia R."/>
            <person name="Goodwin L."/>
            <person name="Pitluck S."/>
            <person name="Liolios K."/>
            <person name="Ivanova N."/>
            <person name="Mavromatis K."/>
            <person name="Mikhailova N."/>
            <person name="Ovchinnikova G."/>
            <person name="Pati A."/>
            <person name="Brambilla E."/>
            <person name="Chen A."/>
            <person name="Palaniappan K."/>
            <person name="Land M."/>
            <person name="Hauser L."/>
            <person name="Chang Y."/>
            <person name="Jeffries C."/>
            <person name="Rohde M."/>
            <person name="Sikorski J."/>
            <person name="Spring S."/>
            <person name="Goker M."/>
            <person name="Detter J."/>
            <person name="Woyke T."/>
            <person name="Bristow J."/>
            <person name="Eisen J."/>
            <person name="Markowitz V."/>
            <person name="Hugenholtz P."/>
            <person name="Kyrpides N."/>
            <person name="Klenk H."/>
        </authorList>
    </citation>
    <scope>NUCLEOTIDE SEQUENCE [LARGE SCALE GENOMIC DNA]</scope>
    <source>
        <strain evidence="4">DSM 12680 / TGB-C1</strain>
    </source>
</reference>
<dbReference type="PANTHER" id="PTHR42730">
    <property type="entry name" value="2-OXOGLUTARATE SYNTHASE SUBUNIT KORC"/>
    <property type="match status" value="1"/>
</dbReference>
<dbReference type="SUPFAM" id="SSF53323">
    <property type="entry name" value="Pyruvate-ferredoxin oxidoreductase, PFOR, domain III"/>
    <property type="match status" value="1"/>
</dbReference>
<keyword evidence="1" id="KW-0560">Oxidoreductase</keyword>
<reference evidence="3 4" key="2">
    <citation type="journal article" date="2010" name="Stand. Genomic Sci.">
        <title>Complete genome sequence of Syntrophothermus lipocalidus type strain (TGB-C1).</title>
        <authorList>
            <person name="Djao O.D."/>
            <person name="Zhang X."/>
            <person name="Lucas S."/>
            <person name="Lapidus A."/>
            <person name="Del Rio T.G."/>
            <person name="Nolan M."/>
            <person name="Tice H."/>
            <person name="Cheng J.F."/>
            <person name="Han C."/>
            <person name="Tapia R."/>
            <person name="Goodwin L."/>
            <person name="Pitluck S."/>
            <person name="Liolios K."/>
            <person name="Ivanova N."/>
            <person name="Mavromatis K."/>
            <person name="Mikhailova N."/>
            <person name="Ovchinnikova G."/>
            <person name="Pati A."/>
            <person name="Brambilla E."/>
            <person name="Chen A."/>
            <person name="Palaniappan K."/>
            <person name="Land M."/>
            <person name="Hauser L."/>
            <person name="Chang Y.J."/>
            <person name="Jeffries C.D."/>
            <person name="Rohde M."/>
            <person name="Sikorski J."/>
            <person name="Spring S."/>
            <person name="Goker M."/>
            <person name="Detter J.C."/>
            <person name="Woyke T."/>
            <person name="Bristow J."/>
            <person name="Eisen J.A."/>
            <person name="Markowitz V."/>
            <person name="Hugenholtz P."/>
            <person name="Kyrpides N.C."/>
            <person name="Klenk H.P."/>
        </authorList>
    </citation>
    <scope>NUCLEOTIDE SEQUENCE [LARGE SCALE GENOMIC DNA]</scope>
    <source>
        <strain evidence="4">DSM 12680 / TGB-C1</strain>
    </source>
</reference>
<evidence type="ECO:0000313" key="4">
    <source>
        <dbReference type="Proteomes" id="UP000000378"/>
    </source>
</evidence>
<dbReference type="Gene3D" id="3.40.920.10">
    <property type="entry name" value="Pyruvate-ferredoxin oxidoreductase, PFOR, domain III"/>
    <property type="match status" value="1"/>
</dbReference>
<gene>
    <name evidence="3" type="ordered locus">Slip_0042</name>
</gene>
<dbReference type="KEGG" id="slp:Slip_0042"/>
<evidence type="ECO:0000259" key="2">
    <source>
        <dbReference type="Pfam" id="PF01558"/>
    </source>
</evidence>
<dbReference type="OrthoDB" id="9789125at2"/>
<keyword evidence="4" id="KW-1185">Reference proteome</keyword>
<organism evidence="3 4">
    <name type="scientific">Syntrophothermus lipocalidus (strain DSM 12680 / TGB-C1)</name>
    <dbReference type="NCBI Taxonomy" id="643648"/>
    <lineage>
        <taxon>Bacteria</taxon>
        <taxon>Bacillati</taxon>
        <taxon>Bacillota</taxon>
        <taxon>Clostridia</taxon>
        <taxon>Eubacteriales</taxon>
        <taxon>Syntrophomonadaceae</taxon>
        <taxon>Syntrophothermus</taxon>
    </lineage>
</organism>
<evidence type="ECO:0000256" key="1">
    <source>
        <dbReference type="ARBA" id="ARBA00023002"/>
    </source>
</evidence>
<dbReference type="InterPro" id="IPR019752">
    <property type="entry name" value="Pyrv/ketoisovalerate_OxRed_cat"/>
</dbReference>
<dbReference type="AlphaFoldDB" id="D7CII4"/>
<dbReference type="RefSeq" id="WP_013174253.1">
    <property type="nucleotide sequence ID" value="NC_014220.1"/>
</dbReference>
<dbReference type="HOGENOM" id="CLU_087284_0_1_9"/>
<proteinExistence type="predicted"/>
<protein>
    <submittedName>
        <fullName evidence="3">Pyruvate/ketoisovalerate oxidoreductase</fullName>
    </submittedName>
</protein>
<dbReference type="eggNOG" id="COG1014">
    <property type="taxonomic scope" value="Bacteria"/>
</dbReference>
<accession>D7CII4</accession>
<dbReference type="InterPro" id="IPR052554">
    <property type="entry name" value="2-oxoglutarate_synth_KorC"/>
</dbReference>
<keyword evidence="3" id="KW-0670">Pyruvate</keyword>
<dbReference type="Proteomes" id="UP000000378">
    <property type="component" value="Chromosome"/>
</dbReference>
<dbReference type="STRING" id="643648.Slip_0042"/>
<dbReference type="GO" id="GO:0016903">
    <property type="term" value="F:oxidoreductase activity, acting on the aldehyde or oxo group of donors"/>
    <property type="evidence" value="ECO:0007669"/>
    <property type="project" value="InterPro"/>
</dbReference>